<dbReference type="Pfam" id="PF22534">
    <property type="entry name" value="RFC_C"/>
    <property type="match status" value="1"/>
</dbReference>
<dbReference type="GO" id="GO:0003677">
    <property type="term" value="F:DNA binding"/>
    <property type="evidence" value="ECO:0007669"/>
    <property type="project" value="InterPro"/>
</dbReference>
<dbReference type="Gene3D" id="3.40.50.300">
    <property type="entry name" value="P-loop containing nucleotide triphosphate hydrolases"/>
    <property type="match status" value="1"/>
</dbReference>
<comment type="similarity">
    <text evidence="2">Belongs to the activator 1 small subunits family.</text>
</comment>
<reference evidence="5" key="1">
    <citation type="submission" date="2023-10" db="EMBL/GenBank/DDBJ databases">
        <title>Genome assembly of Pristionchus species.</title>
        <authorList>
            <person name="Yoshida K."/>
            <person name="Sommer R.J."/>
        </authorList>
    </citation>
    <scope>NUCLEOTIDE SEQUENCE</scope>
    <source>
        <strain evidence="5">RS5133</strain>
    </source>
</reference>
<dbReference type="GO" id="GO:0006271">
    <property type="term" value="P:DNA strand elongation involved in DNA replication"/>
    <property type="evidence" value="ECO:0007669"/>
    <property type="project" value="UniProtKB-ARBA"/>
</dbReference>
<dbReference type="InterPro" id="IPR027417">
    <property type="entry name" value="P-loop_NTPase"/>
</dbReference>
<comment type="subcellular location">
    <subcellularLocation>
        <location evidence="1">Nucleus</location>
    </subcellularLocation>
</comment>
<organism evidence="5 6">
    <name type="scientific">Pristionchus fissidentatus</name>
    <dbReference type="NCBI Taxonomy" id="1538716"/>
    <lineage>
        <taxon>Eukaryota</taxon>
        <taxon>Metazoa</taxon>
        <taxon>Ecdysozoa</taxon>
        <taxon>Nematoda</taxon>
        <taxon>Chromadorea</taxon>
        <taxon>Rhabditida</taxon>
        <taxon>Rhabditina</taxon>
        <taxon>Diplogasteromorpha</taxon>
        <taxon>Diplogasteroidea</taxon>
        <taxon>Neodiplogasteridae</taxon>
        <taxon>Pristionchus</taxon>
    </lineage>
</organism>
<dbReference type="PANTHER" id="PTHR11669">
    <property type="entry name" value="REPLICATION FACTOR C / DNA POLYMERASE III GAMMA-TAU SUBUNIT"/>
    <property type="match status" value="1"/>
</dbReference>
<gene>
    <name evidence="5" type="ORF">PFISCL1PPCAC_14638</name>
</gene>
<dbReference type="GO" id="GO:0005663">
    <property type="term" value="C:DNA replication factor C complex"/>
    <property type="evidence" value="ECO:0007669"/>
    <property type="project" value="TreeGrafter"/>
</dbReference>
<dbReference type="FunFam" id="1.20.272.10:FF:000002">
    <property type="entry name" value="Replication factor C subunit 3"/>
    <property type="match status" value="1"/>
</dbReference>
<evidence type="ECO:0000313" key="5">
    <source>
        <dbReference type="EMBL" id="GMT23341.1"/>
    </source>
</evidence>
<dbReference type="Gene3D" id="1.20.272.10">
    <property type="match status" value="1"/>
</dbReference>
<keyword evidence="6" id="KW-1185">Reference proteome</keyword>
<dbReference type="Pfam" id="PF21960">
    <property type="entry name" value="RCF1-5-like_lid"/>
    <property type="match status" value="1"/>
</dbReference>
<keyword evidence="3" id="KW-0235">DNA replication</keyword>
<dbReference type="GO" id="GO:0005634">
    <property type="term" value="C:nucleus"/>
    <property type="evidence" value="ECO:0007669"/>
    <property type="project" value="UniProtKB-SubCell"/>
</dbReference>
<dbReference type="Proteomes" id="UP001432322">
    <property type="component" value="Unassembled WGS sequence"/>
</dbReference>
<dbReference type="InterPro" id="IPR008921">
    <property type="entry name" value="DNA_pol3_clamp-load_cplx_C"/>
</dbReference>
<proteinExistence type="inferred from homology"/>
<dbReference type="SUPFAM" id="SSF48019">
    <property type="entry name" value="post-AAA+ oligomerization domain-like"/>
    <property type="match status" value="1"/>
</dbReference>
<evidence type="ECO:0008006" key="7">
    <source>
        <dbReference type="Google" id="ProtNLM"/>
    </source>
</evidence>
<evidence type="ECO:0000256" key="4">
    <source>
        <dbReference type="ARBA" id="ARBA00023242"/>
    </source>
</evidence>
<dbReference type="Pfam" id="PF03215">
    <property type="entry name" value="Rad17"/>
    <property type="match status" value="1"/>
</dbReference>
<dbReference type="GO" id="GO:0003689">
    <property type="term" value="F:DNA clamp loader activity"/>
    <property type="evidence" value="ECO:0007669"/>
    <property type="project" value="TreeGrafter"/>
</dbReference>
<dbReference type="EMBL" id="BTSY01000004">
    <property type="protein sequence ID" value="GMT23341.1"/>
    <property type="molecule type" value="Genomic_DNA"/>
</dbReference>
<dbReference type="CDD" id="cd00009">
    <property type="entry name" value="AAA"/>
    <property type="match status" value="1"/>
</dbReference>
<accession>A0AAV5VUE7</accession>
<dbReference type="SUPFAM" id="SSF52540">
    <property type="entry name" value="P-loop containing nucleoside triphosphate hydrolases"/>
    <property type="match status" value="1"/>
</dbReference>
<dbReference type="PANTHER" id="PTHR11669:SF1">
    <property type="entry name" value="REPLICATION FACTOR C SUBUNIT 3"/>
    <property type="match status" value="1"/>
</dbReference>
<evidence type="ECO:0000256" key="1">
    <source>
        <dbReference type="ARBA" id="ARBA00004123"/>
    </source>
</evidence>
<evidence type="ECO:0000313" key="6">
    <source>
        <dbReference type="Proteomes" id="UP001432322"/>
    </source>
</evidence>
<comment type="caution">
    <text evidence="5">The sequence shown here is derived from an EMBL/GenBank/DDBJ whole genome shotgun (WGS) entry which is preliminary data.</text>
</comment>
<evidence type="ECO:0000256" key="2">
    <source>
        <dbReference type="ARBA" id="ARBA00005378"/>
    </source>
</evidence>
<evidence type="ECO:0000256" key="3">
    <source>
        <dbReference type="ARBA" id="ARBA00022705"/>
    </source>
</evidence>
<dbReference type="FunFam" id="3.40.50.300:FF:000136">
    <property type="entry name" value="Replication factor C subunit 5"/>
    <property type="match status" value="1"/>
</dbReference>
<name>A0AAV5VUE7_9BILA</name>
<dbReference type="AlphaFoldDB" id="A0AAV5VUE7"/>
<dbReference type="InterPro" id="IPR050238">
    <property type="entry name" value="DNA_Rep/Repair_Clamp_Loader"/>
</dbReference>
<dbReference type="Gene3D" id="1.10.8.60">
    <property type="match status" value="1"/>
</dbReference>
<dbReference type="GO" id="GO:0006281">
    <property type="term" value="P:DNA repair"/>
    <property type="evidence" value="ECO:0007669"/>
    <property type="project" value="TreeGrafter"/>
</dbReference>
<protein>
    <recommendedName>
        <fullName evidence="7">Rfc-3</fullName>
    </recommendedName>
</protein>
<keyword evidence="4" id="KW-0539">Nucleus</keyword>
<sequence length="350" mass="39583">MALWCDKYRPSELSTLSYHTEQAATLSSLVKRDDFPHLLVYGPSGAGKKTRIRCILRDLYGPGVDQIRLETMSFTTPSGKKLEIRTQSSNYHIELTPSDVGIYDRVIVQEVVKQMAQTSQIDVTTQKSFKVVVLMEMDSLSRDAQHALRRTMEKYSANCRLIVCGESLSRVIDPLRSRCMAIRVGAPTDAQIEDAITNVCRQEKFTLPPSVTKKLIEFAKGNTRRALLSMEALCPKTDPVKPGDDVPMIEWERYLEETALVMVKKQSSEALLDVRNRLTEIISRCIPPPVIFTLLVRILLPHCPPAIRGEILEVACEYEHRLTKGNKAIFHLEAFVASFMHIYSTTQKGR</sequence>